<dbReference type="NCBIfam" id="TIGR00044">
    <property type="entry name" value="YggS family pyridoxal phosphate-dependent enzyme"/>
    <property type="match status" value="1"/>
</dbReference>
<dbReference type="HAMAP" id="MF_02087">
    <property type="entry name" value="PLP_homeostasis"/>
    <property type="match status" value="1"/>
</dbReference>
<protein>
    <recommendedName>
        <fullName evidence="2">Pyridoxal phosphate homeostasis protein</fullName>
        <shortName evidence="2">PLP homeostasis protein</shortName>
    </recommendedName>
</protein>
<comment type="function">
    <text evidence="2">Pyridoxal 5'-phosphate (PLP)-binding protein, which is involved in PLP homeostasis.</text>
</comment>
<dbReference type="KEGG" id="har:HEAR0290"/>
<dbReference type="GO" id="GO:0030170">
    <property type="term" value="F:pyridoxal phosphate binding"/>
    <property type="evidence" value="ECO:0007669"/>
    <property type="project" value="UniProtKB-UniRule"/>
</dbReference>
<dbReference type="PROSITE" id="PS01211">
    <property type="entry name" value="UPF0001"/>
    <property type="match status" value="1"/>
</dbReference>
<dbReference type="eggNOG" id="COG0325">
    <property type="taxonomic scope" value="Bacteria"/>
</dbReference>
<sequence>MSVIRQNLQAVRQRITDAANSAQRDVHEVELLAVSKTFGADAVLAAAEAGQRAFGENYLQEALDKMDAVRAIRPDLPLEWHFIGPVQSNKTRPIAEHFDWVHAVDREKIAHRLSEQRPATLPPLNICLQVNISGEASKSGALPADAPGLAKAIAKLPHLRLRGLMAIPEPEDDEVRQRRSFHQLRVLYEQLRAEGLPLDTLSMGMSADMPAAIAEGATIVRIGSAIFGTRNYAK</sequence>
<dbReference type="Gene3D" id="3.20.20.10">
    <property type="entry name" value="Alanine racemase"/>
    <property type="match status" value="1"/>
</dbReference>
<dbReference type="SUPFAM" id="SSF51419">
    <property type="entry name" value="PLP-binding barrel"/>
    <property type="match status" value="1"/>
</dbReference>
<dbReference type="Proteomes" id="UP000006697">
    <property type="component" value="Chromosome"/>
</dbReference>
<dbReference type="CDD" id="cd06824">
    <property type="entry name" value="PLPDE_III_Yggs_like"/>
    <property type="match status" value="1"/>
</dbReference>
<dbReference type="PIRSF" id="PIRSF004848">
    <property type="entry name" value="YBL036c_PLPDEIII"/>
    <property type="match status" value="1"/>
</dbReference>
<dbReference type="InterPro" id="IPR011078">
    <property type="entry name" value="PyrdxlP_homeostasis"/>
</dbReference>
<evidence type="ECO:0000256" key="1">
    <source>
        <dbReference type="ARBA" id="ARBA00022898"/>
    </source>
</evidence>
<evidence type="ECO:0000256" key="3">
    <source>
        <dbReference type="PIRSR" id="PIRSR004848-1"/>
    </source>
</evidence>
<dbReference type="STRING" id="204773.HEAR0290"/>
<keyword evidence="1 2" id="KW-0663">Pyridoxal phosphate</keyword>
<proteinExistence type="inferred from homology"/>
<feature type="domain" description="Alanine racemase N-terminal" evidence="5">
    <location>
        <begin position="7"/>
        <end position="230"/>
    </location>
</feature>
<keyword evidence="7" id="KW-1185">Reference proteome</keyword>
<dbReference type="EMBL" id="CU207211">
    <property type="protein sequence ID" value="CAL60517.1"/>
    <property type="molecule type" value="Genomic_DNA"/>
</dbReference>
<organism evidence="6 7">
    <name type="scientific">Herminiimonas arsenicoxydans</name>
    <dbReference type="NCBI Taxonomy" id="204773"/>
    <lineage>
        <taxon>Bacteria</taxon>
        <taxon>Pseudomonadati</taxon>
        <taxon>Pseudomonadota</taxon>
        <taxon>Betaproteobacteria</taxon>
        <taxon>Burkholderiales</taxon>
        <taxon>Oxalobacteraceae</taxon>
        <taxon>Herminiimonas</taxon>
    </lineage>
</organism>
<name>A4G1Y0_HERAR</name>
<dbReference type="Pfam" id="PF01168">
    <property type="entry name" value="Ala_racemase_N"/>
    <property type="match status" value="1"/>
</dbReference>
<dbReference type="PANTHER" id="PTHR10146:SF14">
    <property type="entry name" value="PYRIDOXAL PHOSPHATE HOMEOSTASIS PROTEIN"/>
    <property type="match status" value="1"/>
</dbReference>
<dbReference type="HOGENOM" id="CLU_059988_0_1_4"/>
<dbReference type="OrthoDB" id="9804072at2"/>
<gene>
    <name evidence="6" type="ordered locus">HEAR0290</name>
</gene>
<comment type="similarity">
    <text evidence="2 4">Belongs to the pyridoxal phosphate-binding protein YggS/PROSC family.</text>
</comment>
<dbReference type="FunFam" id="3.20.20.10:FF:000018">
    <property type="entry name" value="Pyridoxal phosphate homeostasis protein"/>
    <property type="match status" value="1"/>
</dbReference>
<feature type="modified residue" description="N6-(pyridoxal phosphate)lysine" evidence="2 3">
    <location>
        <position position="36"/>
    </location>
</feature>
<evidence type="ECO:0000259" key="5">
    <source>
        <dbReference type="Pfam" id="PF01168"/>
    </source>
</evidence>
<evidence type="ECO:0000313" key="6">
    <source>
        <dbReference type="EMBL" id="CAL60517.1"/>
    </source>
</evidence>
<evidence type="ECO:0000256" key="4">
    <source>
        <dbReference type="RuleBase" id="RU004514"/>
    </source>
</evidence>
<dbReference type="InterPro" id="IPR029066">
    <property type="entry name" value="PLP-binding_barrel"/>
</dbReference>
<accession>A4G1Y0</accession>
<dbReference type="AlphaFoldDB" id="A4G1Y0"/>
<dbReference type="InterPro" id="IPR001608">
    <property type="entry name" value="Ala_racemase_N"/>
</dbReference>
<dbReference type="PANTHER" id="PTHR10146">
    <property type="entry name" value="PROLINE SYNTHETASE CO-TRANSCRIBED BACTERIAL HOMOLOG PROTEIN"/>
    <property type="match status" value="1"/>
</dbReference>
<evidence type="ECO:0000313" key="7">
    <source>
        <dbReference type="Proteomes" id="UP000006697"/>
    </source>
</evidence>
<comment type="cofactor">
    <cofactor evidence="3">
        <name>pyridoxal 5'-phosphate</name>
        <dbReference type="ChEBI" id="CHEBI:597326"/>
    </cofactor>
</comment>
<reference evidence="6 7" key="1">
    <citation type="journal article" date="2007" name="PLoS Genet.">
        <title>A tale of two oxidation states: bacterial colonization of arsenic-rich environments.</title>
        <authorList>
            <person name="Muller D."/>
            <person name="Medigue C."/>
            <person name="Koechler S."/>
            <person name="Barbe V."/>
            <person name="Barakat M."/>
            <person name="Talla E."/>
            <person name="Bonnefoy V."/>
            <person name="Krin E."/>
            <person name="Arsene-Ploetze F."/>
            <person name="Carapito C."/>
            <person name="Chandler M."/>
            <person name="Cournoyer B."/>
            <person name="Cruveiller S."/>
            <person name="Dossat C."/>
            <person name="Duval S."/>
            <person name="Heymann M."/>
            <person name="Leize E."/>
            <person name="Lieutaud A."/>
            <person name="Lievremont D."/>
            <person name="Makita Y."/>
            <person name="Mangenot S."/>
            <person name="Nitschke W."/>
            <person name="Ortet P."/>
            <person name="Perdrial N."/>
            <person name="Schoepp B."/>
            <person name="Siguier N."/>
            <person name="Simeonova D.D."/>
            <person name="Rouy Z."/>
            <person name="Segurens B."/>
            <person name="Turlin E."/>
            <person name="Vallenet D."/>
            <person name="Van Dorsselaer A."/>
            <person name="Weiss S."/>
            <person name="Weissenbach J."/>
            <person name="Lett M.C."/>
            <person name="Danchin A."/>
            <person name="Bertin P.N."/>
        </authorList>
    </citation>
    <scope>NUCLEOTIDE SEQUENCE [LARGE SCALE GENOMIC DNA]</scope>
    <source>
        <strain evidence="7">ULPAs1</strain>
    </source>
</reference>
<evidence type="ECO:0000256" key="2">
    <source>
        <dbReference type="HAMAP-Rule" id="MF_02087"/>
    </source>
</evidence>